<proteinExistence type="predicted"/>
<dbReference type="EMBL" id="WKRD01000003">
    <property type="protein sequence ID" value="MSC56659.1"/>
    <property type="molecule type" value="Genomic_DNA"/>
</dbReference>
<dbReference type="SUPFAM" id="SSF52540">
    <property type="entry name" value="P-loop containing nucleoside triphosphate hydrolases"/>
    <property type="match status" value="1"/>
</dbReference>
<accession>A0A7C9H2E0</accession>
<organism evidence="2 3">
    <name type="scientific">Lachnospira eligens</name>
    <dbReference type="NCBI Taxonomy" id="39485"/>
    <lineage>
        <taxon>Bacteria</taxon>
        <taxon>Bacillati</taxon>
        <taxon>Bacillota</taxon>
        <taxon>Clostridia</taxon>
        <taxon>Lachnospirales</taxon>
        <taxon>Lachnospiraceae</taxon>
        <taxon>Lachnospira</taxon>
    </lineage>
</organism>
<dbReference type="Pfam" id="PF13671">
    <property type="entry name" value="AAA_33"/>
    <property type="match status" value="1"/>
</dbReference>
<sequence length="302" mass="35213">MSKVSFVIGAMASGKTHFIKQFFADKDVDVLNIFDYQQNAYKESGFGEMMPIGVQFRCLMKANDMLLNDIIEKLKCGRDVVVEQTFFKAKRRIVYVDAIRESVDAEMEIYVMCPSDERWQKNIRIRNLEEGCGSFKMNISEIEFPNPIEGFDSIYEVSEDGIKLRLDPPLDEQFLIDARKQITDEKERIEKEDDKSRKRKALLESMKTRPFWHYCEVCGKKEFLTDEDAFNRGWDYPPKMGSFGLLGPRTCGNCKMRDTLYWKIQTSGKLPIVIEGDLNEKDLITWRRIKGEPESLLNEENQ</sequence>
<dbReference type="Proteomes" id="UP000481964">
    <property type="component" value="Unassembled WGS sequence"/>
</dbReference>
<comment type="caution">
    <text evidence="2">The sequence shown here is derived from an EMBL/GenBank/DDBJ whole genome shotgun (WGS) entry which is preliminary data.</text>
</comment>
<feature type="coiled-coil region" evidence="1">
    <location>
        <begin position="172"/>
        <end position="199"/>
    </location>
</feature>
<gene>
    <name evidence="2" type="ORF">GKE48_04210</name>
</gene>
<evidence type="ECO:0000256" key="1">
    <source>
        <dbReference type="SAM" id="Coils"/>
    </source>
</evidence>
<evidence type="ECO:0000313" key="2">
    <source>
        <dbReference type="EMBL" id="MSC56659.1"/>
    </source>
</evidence>
<name>A0A7C9H2E0_9FIRM</name>
<dbReference type="Gene3D" id="3.40.50.300">
    <property type="entry name" value="P-loop containing nucleotide triphosphate hydrolases"/>
    <property type="match status" value="1"/>
</dbReference>
<dbReference type="AlphaFoldDB" id="A0A7C9H2E0"/>
<reference evidence="2 3" key="1">
    <citation type="journal article" date="2019" name="Nat. Med.">
        <title>A library of human gut bacterial isolates paired with longitudinal multiomics data enables mechanistic microbiome research.</title>
        <authorList>
            <person name="Poyet M."/>
            <person name="Groussin M."/>
            <person name="Gibbons S.M."/>
            <person name="Avila-Pacheco J."/>
            <person name="Jiang X."/>
            <person name="Kearney S.M."/>
            <person name="Perrotta A.R."/>
            <person name="Berdy B."/>
            <person name="Zhao S."/>
            <person name="Lieberman T.D."/>
            <person name="Swanson P.K."/>
            <person name="Smith M."/>
            <person name="Roesemann S."/>
            <person name="Alexander J.E."/>
            <person name="Rich S.A."/>
            <person name="Livny J."/>
            <person name="Vlamakis H."/>
            <person name="Clish C."/>
            <person name="Bullock K."/>
            <person name="Deik A."/>
            <person name="Scott J."/>
            <person name="Pierce K.A."/>
            <person name="Xavier R.J."/>
            <person name="Alm E.J."/>
        </authorList>
    </citation>
    <scope>NUCLEOTIDE SEQUENCE [LARGE SCALE GENOMIC DNA]</scope>
    <source>
        <strain evidence="2 3">BIOML-A1</strain>
    </source>
</reference>
<protein>
    <submittedName>
        <fullName evidence="2">AAA family ATPase</fullName>
    </submittedName>
</protein>
<evidence type="ECO:0000313" key="3">
    <source>
        <dbReference type="Proteomes" id="UP000481964"/>
    </source>
</evidence>
<dbReference type="InterPro" id="IPR027417">
    <property type="entry name" value="P-loop_NTPase"/>
</dbReference>
<dbReference type="RefSeq" id="WP_154300506.1">
    <property type="nucleotide sequence ID" value="NZ_DAWDOS010000099.1"/>
</dbReference>
<keyword evidence="1" id="KW-0175">Coiled coil</keyword>